<dbReference type="PANTHER" id="PTHR43284">
    <property type="entry name" value="ASPARAGINE SYNTHETASE (GLUTAMINE-HYDROLYZING)"/>
    <property type="match status" value="1"/>
</dbReference>
<dbReference type="InterPro" id="IPR006426">
    <property type="entry name" value="Asn_synth_AEB"/>
</dbReference>
<dbReference type="InterPro" id="IPR001962">
    <property type="entry name" value="Asn_synthase"/>
</dbReference>
<evidence type="ECO:0000259" key="12">
    <source>
        <dbReference type="PROSITE" id="PS51278"/>
    </source>
</evidence>
<evidence type="ECO:0000256" key="11">
    <source>
        <dbReference type="PIRSR" id="PIRSR001589-3"/>
    </source>
</evidence>
<evidence type="ECO:0000256" key="9">
    <source>
        <dbReference type="PIRSR" id="PIRSR001589-1"/>
    </source>
</evidence>
<evidence type="ECO:0000313" key="13">
    <source>
        <dbReference type="EMBL" id="GHE78570.1"/>
    </source>
</evidence>
<dbReference type="SUPFAM" id="SSF52402">
    <property type="entry name" value="Adenine nucleotide alpha hydrolases-like"/>
    <property type="match status" value="1"/>
</dbReference>
<dbReference type="AlphaFoldDB" id="A0A918ZYL7"/>
<feature type="binding site" evidence="10">
    <location>
        <position position="104"/>
    </location>
    <ligand>
        <name>L-glutamine</name>
        <dbReference type="ChEBI" id="CHEBI:58359"/>
    </ligand>
</feature>
<reference evidence="13" key="1">
    <citation type="journal article" date="2014" name="Int. J. Syst. Evol. Microbiol.">
        <title>Complete genome sequence of Corynebacterium casei LMG S-19264T (=DSM 44701T), isolated from a smear-ripened cheese.</title>
        <authorList>
            <consortium name="US DOE Joint Genome Institute (JGI-PGF)"/>
            <person name="Walter F."/>
            <person name="Albersmeier A."/>
            <person name="Kalinowski J."/>
            <person name="Ruckert C."/>
        </authorList>
    </citation>
    <scope>NUCLEOTIDE SEQUENCE</scope>
    <source>
        <strain evidence="13">JCM 3302</strain>
    </source>
</reference>
<comment type="catalytic activity">
    <reaction evidence="8">
        <text>L-aspartate + L-glutamine + ATP + H2O = L-asparagine + L-glutamate + AMP + diphosphate + H(+)</text>
        <dbReference type="Rhea" id="RHEA:12228"/>
        <dbReference type="ChEBI" id="CHEBI:15377"/>
        <dbReference type="ChEBI" id="CHEBI:15378"/>
        <dbReference type="ChEBI" id="CHEBI:29985"/>
        <dbReference type="ChEBI" id="CHEBI:29991"/>
        <dbReference type="ChEBI" id="CHEBI:30616"/>
        <dbReference type="ChEBI" id="CHEBI:33019"/>
        <dbReference type="ChEBI" id="CHEBI:58048"/>
        <dbReference type="ChEBI" id="CHEBI:58359"/>
        <dbReference type="ChEBI" id="CHEBI:456215"/>
        <dbReference type="EC" id="6.3.5.4"/>
    </reaction>
</comment>
<dbReference type="GO" id="GO:0004066">
    <property type="term" value="F:asparagine synthase (glutamine-hydrolyzing) activity"/>
    <property type="evidence" value="ECO:0007669"/>
    <property type="project" value="UniProtKB-EC"/>
</dbReference>
<keyword evidence="6 9" id="KW-0061">Asparagine biosynthesis</keyword>
<dbReference type="PANTHER" id="PTHR43284:SF1">
    <property type="entry name" value="ASPARAGINE SYNTHETASE"/>
    <property type="match status" value="1"/>
</dbReference>
<dbReference type="EMBL" id="BNBC01000016">
    <property type="protein sequence ID" value="GHE78570.1"/>
    <property type="molecule type" value="Genomic_DNA"/>
</dbReference>
<dbReference type="CDD" id="cd00712">
    <property type="entry name" value="AsnB"/>
    <property type="match status" value="1"/>
</dbReference>
<dbReference type="Gene3D" id="3.40.50.620">
    <property type="entry name" value="HUPs"/>
    <property type="match status" value="1"/>
</dbReference>
<comment type="similarity">
    <text evidence="2">Belongs to the asparagine synthetase family.</text>
</comment>
<feature type="active site" description="For GATase activity" evidence="9">
    <location>
        <position position="2"/>
    </location>
</feature>
<evidence type="ECO:0000256" key="1">
    <source>
        <dbReference type="ARBA" id="ARBA00005187"/>
    </source>
</evidence>
<dbReference type="InterPro" id="IPR014729">
    <property type="entry name" value="Rossmann-like_a/b/a_fold"/>
</dbReference>
<dbReference type="GO" id="GO:0006529">
    <property type="term" value="P:asparagine biosynthetic process"/>
    <property type="evidence" value="ECO:0007669"/>
    <property type="project" value="UniProtKB-KW"/>
</dbReference>
<dbReference type="Pfam" id="PF00733">
    <property type="entry name" value="Asn_synthase"/>
    <property type="match status" value="1"/>
</dbReference>
<dbReference type="GO" id="GO:0005524">
    <property type="term" value="F:ATP binding"/>
    <property type="evidence" value="ECO:0007669"/>
    <property type="project" value="UniProtKB-KW"/>
</dbReference>
<dbReference type="PIRSF" id="PIRSF001589">
    <property type="entry name" value="Asn_synthetase_glu-h"/>
    <property type="match status" value="1"/>
</dbReference>
<feature type="domain" description="Glutamine amidotransferase type-2" evidence="12">
    <location>
        <begin position="2"/>
        <end position="216"/>
    </location>
</feature>
<dbReference type="InterPro" id="IPR033738">
    <property type="entry name" value="AsnB_N"/>
</dbReference>
<dbReference type="InterPro" id="IPR051786">
    <property type="entry name" value="ASN_synthetase/amidase"/>
</dbReference>
<name>A0A918ZYL7_9ACTN</name>
<evidence type="ECO:0000256" key="5">
    <source>
        <dbReference type="ARBA" id="ARBA00022840"/>
    </source>
</evidence>
<dbReference type="EC" id="6.3.5.4" evidence="3"/>
<dbReference type="Pfam" id="PF13537">
    <property type="entry name" value="GATase_7"/>
    <property type="match status" value="1"/>
</dbReference>
<evidence type="ECO:0000313" key="14">
    <source>
        <dbReference type="Proteomes" id="UP000641386"/>
    </source>
</evidence>
<dbReference type="Proteomes" id="UP000641386">
    <property type="component" value="Unassembled WGS sequence"/>
</dbReference>
<sequence length="615" mass="69046">MCGIVGLISFTDDLTRRPELLTAMRGALALRGPDAVGEWVSARALLVPRRLAVVDLEGGRQPMVATDATGADTVVLSYTGEVFNADGVRAELRRRGHEFRERSDTEVVLRAYEEWGPSCAERLRGMFAFAVWDVRREELVLIRDRFGIYPLYYADTAAGLAFGSEPKALFTTGAIEPVVDGAGLLEALSFTPTPGHVPFRGMREVIPGEVVRFGRDGLRRHRYWNFTPARHRDDLAATEHRVRELLEDIVRQQVAADVPISSMLSGGLDSSAVCALAGRVLAGSGRAEPLKTFSMEFSYHLDHFRPDEVHDSPDSPYVAKMAAHLGTEHRELLIDRGHLSDRDGQAEVVRAMERPVAGLDMYVSLYRLSQEVRRFSTVTLTGDGSDELFGGYMWFHDPYYVRAKTFPWLGASHQMEFLSGLLRRDLHRRLDFPGHERESYRAALAEVPLTGDETPHERRMREITYLNMTRYLRVILDRKDRLGMAASVEGRVPFCDHVLAEYVYNVPWEMKVADGREKSLLRAAVRDLLPEDVLARRKSPFPTAQDPAYRTALREQLRAVVADPANPVNELLEPERVKSVLEDPSYGLRAGVTRMSIEAAVQLHHWLASGVTVSL</sequence>
<dbReference type="SUPFAM" id="SSF56235">
    <property type="entry name" value="N-terminal nucleophile aminohydrolases (Ntn hydrolases)"/>
    <property type="match status" value="1"/>
</dbReference>
<evidence type="ECO:0000256" key="3">
    <source>
        <dbReference type="ARBA" id="ARBA00012737"/>
    </source>
</evidence>
<dbReference type="GO" id="GO:0005829">
    <property type="term" value="C:cytosol"/>
    <property type="evidence" value="ECO:0007669"/>
    <property type="project" value="TreeGrafter"/>
</dbReference>
<evidence type="ECO:0000256" key="2">
    <source>
        <dbReference type="ARBA" id="ARBA00005752"/>
    </source>
</evidence>
<comment type="caution">
    <text evidence="13">The sequence shown here is derived from an EMBL/GenBank/DDBJ whole genome shotgun (WGS) entry which is preliminary data.</text>
</comment>
<dbReference type="RefSeq" id="WP_189901632.1">
    <property type="nucleotide sequence ID" value="NZ_BNBC01000016.1"/>
</dbReference>
<dbReference type="CDD" id="cd01991">
    <property type="entry name" value="Asn_synthase_B_C"/>
    <property type="match status" value="1"/>
</dbReference>
<gene>
    <name evidence="13" type="primary">asnO</name>
    <name evidence="13" type="ORF">GCM10014715_37270</name>
</gene>
<comment type="pathway">
    <text evidence="1">Amino-acid biosynthesis; L-asparagine biosynthesis; L-asparagine from L-aspartate (L-Gln route): step 1/1.</text>
</comment>
<evidence type="ECO:0000256" key="8">
    <source>
        <dbReference type="ARBA" id="ARBA00048741"/>
    </source>
</evidence>
<keyword evidence="5 10" id="KW-0067">ATP-binding</keyword>
<feature type="site" description="Important for beta-aspartyl-AMP intermediate formation" evidence="11">
    <location>
        <position position="383"/>
    </location>
</feature>
<evidence type="ECO:0000256" key="6">
    <source>
        <dbReference type="ARBA" id="ARBA00022888"/>
    </source>
</evidence>
<accession>A0A918ZYL7</accession>
<evidence type="ECO:0000256" key="4">
    <source>
        <dbReference type="ARBA" id="ARBA00022741"/>
    </source>
</evidence>
<keyword evidence="14" id="KW-1185">Reference proteome</keyword>
<dbReference type="NCBIfam" id="TIGR01536">
    <property type="entry name" value="asn_synth_AEB"/>
    <property type="match status" value="1"/>
</dbReference>
<dbReference type="Gene3D" id="3.60.20.10">
    <property type="entry name" value="Glutamine Phosphoribosylpyrophosphate, subunit 1, domain 1"/>
    <property type="match status" value="1"/>
</dbReference>
<evidence type="ECO:0000256" key="10">
    <source>
        <dbReference type="PIRSR" id="PIRSR001589-2"/>
    </source>
</evidence>
<protein>
    <recommendedName>
        <fullName evidence="3">asparagine synthase (glutamine-hydrolyzing)</fullName>
        <ecNumber evidence="3">6.3.5.4</ecNumber>
    </recommendedName>
</protein>
<dbReference type="InterPro" id="IPR017932">
    <property type="entry name" value="GATase_2_dom"/>
</dbReference>
<proteinExistence type="inferred from homology"/>
<reference evidence="13" key="2">
    <citation type="submission" date="2020-09" db="EMBL/GenBank/DDBJ databases">
        <authorList>
            <person name="Sun Q."/>
            <person name="Ohkuma M."/>
        </authorList>
    </citation>
    <scope>NUCLEOTIDE SEQUENCE</scope>
    <source>
        <strain evidence="13">JCM 3302</strain>
    </source>
</reference>
<keyword evidence="7 9" id="KW-0315">Glutamine amidotransferase</keyword>
<organism evidence="13 14">
    <name type="scientific">Streptomyces spiralis</name>
    <dbReference type="NCBI Taxonomy" id="66376"/>
    <lineage>
        <taxon>Bacteria</taxon>
        <taxon>Bacillati</taxon>
        <taxon>Actinomycetota</taxon>
        <taxon>Actinomycetes</taxon>
        <taxon>Kitasatosporales</taxon>
        <taxon>Streptomycetaceae</taxon>
        <taxon>Streptomyces</taxon>
    </lineage>
</organism>
<keyword evidence="4 10" id="KW-0547">Nucleotide-binding</keyword>
<keyword evidence="9" id="KW-0028">Amino-acid biosynthesis</keyword>
<dbReference type="PROSITE" id="PS51278">
    <property type="entry name" value="GATASE_TYPE_2"/>
    <property type="match status" value="1"/>
</dbReference>
<dbReference type="InterPro" id="IPR029055">
    <property type="entry name" value="Ntn_hydrolases_N"/>
</dbReference>
<evidence type="ECO:0000256" key="7">
    <source>
        <dbReference type="ARBA" id="ARBA00022962"/>
    </source>
</evidence>